<dbReference type="PANTHER" id="PTHR48475:SF1">
    <property type="entry name" value="RNASE H TYPE-1 DOMAIN-CONTAINING PROTEIN"/>
    <property type="match status" value="1"/>
</dbReference>
<protein>
    <recommendedName>
        <fullName evidence="4">Integrase catalytic domain-containing protein</fullName>
    </recommendedName>
</protein>
<name>A0A371IGD9_MUCPR</name>
<sequence>MMTELCEQFMIRHHNSTPYHPKMNGAIEVSNKNIKKIVDNLLFAGIWHGSNPSNRSRNTLLKSPGRSRLGRGKMESKLAGPTKPN</sequence>
<comment type="caution">
    <text evidence="2">The sequence shown here is derived from an EMBL/GenBank/DDBJ whole genome shotgun (WGS) entry which is preliminary data.</text>
</comment>
<feature type="non-terminal residue" evidence="2">
    <location>
        <position position="1"/>
    </location>
</feature>
<dbReference type="Gene3D" id="3.30.420.10">
    <property type="entry name" value="Ribonuclease H-like superfamily/Ribonuclease H"/>
    <property type="match status" value="1"/>
</dbReference>
<evidence type="ECO:0000313" key="3">
    <source>
        <dbReference type="Proteomes" id="UP000257109"/>
    </source>
</evidence>
<keyword evidence="3" id="KW-1185">Reference proteome</keyword>
<feature type="region of interest" description="Disordered" evidence="1">
    <location>
        <begin position="49"/>
        <end position="85"/>
    </location>
</feature>
<dbReference type="PANTHER" id="PTHR48475">
    <property type="entry name" value="RIBONUCLEASE H"/>
    <property type="match status" value="1"/>
</dbReference>
<dbReference type="AlphaFoldDB" id="A0A371IGD9"/>
<gene>
    <name evidence="2" type="ORF">CR513_00830</name>
</gene>
<dbReference type="GO" id="GO:0003676">
    <property type="term" value="F:nucleic acid binding"/>
    <property type="evidence" value="ECO:0007669"/>
    <property type="project" value="InterPro"/>
</dbReference>
<dbReference type="Proteomes" id="UP000257109">
    <property type="component" value="Unassembled WGS sequence"/>
</dbReference>
<dbReference type="OrthoDB" id="1414481at2759"/>
<accession>A0A371IGD9</accession>
<dbReference type="InterPro" id="IPR012337">
    <property type="entry name" value="RNaseH-like_sf"/>
</dbReference>
<dbReference type="InterPro" id="IPR036397">
    <property type="entry name" value="RNaseH_sf"/>
</dbReference>
<reference evidence="2" key="1">
    <citation type="submission" date="2018-05" db="EMBL/GenBank/DDBJ databases">
        <title>Draft genome of Mucuna pruriens seed.</title>
        <authorList>
            <person name="Nnadi N.E."/>
            <person name="Vos R."/>
            <person name="Hasami M.H."/>
            <person name="Devisetty U.K."/>
            <person name="Aguiy J.C."/>
        </authorList>
    </citation>
    <scope>NUCLEOTIDE SEQUENCE [LARGE SCALE GENOMIC DNA]</scope>
    <source>
        <strain evidence="2">JCA_2017</strain>
    </source>
</reference>
<proteinExistence type="predicted"/>
<organism evidence="2 3">
    <name type="scientific">Mucuna pruriens</name>
    <name type="common">Velvet bean</name>
    <name type="synonym">Dolichos pruriens</name>
    <dbReference type="NCBI Taxonomy" id="157652"/>
    <lineage>
        <taxon>Eukaryota</taxon>
        <taxon>Viridiplantae</taxon>
        <taxon>Streptophyta</taxon>
        <taxon>Embryophyta</taxon>
        <taxon>Tracheophyta</taxon>
        <taxon>Spermatophyta</taxon>
        <taxon>Magnoliopsida</taxon>
        <taxon>eudicotyledons</taxon>
        <taxon>Gunneridae</taxon>
        <taxon>Pentapetalae</taxon>
        <taxon>rosids</taxon>
        <taxon>fabids</taxon>
        <taxon>Fabales</taxon>
        <taxon>Fabaceae</taxon>
        <taxon>Papilionoideae</taxon>
        <taxon>50 kb inversion clade</taxon>
        <taxon>NPAAA clade</taxon>
        <taxon>indigoferoid/millettioid clade</taxon>
        <taxon>Phaseoleae</taxon>
        <taxon>Mucuna</taxon>
    </lineage>
</organism>
<evidence type="ECO:0008006" key="4">
    <source>
        <dbReference type="Google" id="ProtNLM"/>
    </source>
</evidence>
<evidence type="ECO:0000313" key="2">
    <source>
        <dbReference type="EMBL" id="RDY14137.1"/>
    </source>
</evidence>
<feature type="compositionally biased region" description="Polar residues" evidence="1">
    <location>
        <begin position="50"/>
        <end position="61"/>
    </location>
</feature>
<evidence type="ECO:0000256" key="1">
    <source>
        <dbReference type="SAM" id="MobiDB-lite"/>
    </source>
</evidence>
<dbReference type="EMBL" id="QJKJ01000125">
    <property type="protein sequence ID" value="RDY14137.1"/>
    <property type="molecule type" value="Genomic_DNA"/>
</dbReference>
<dbReference type="SUPFAM" id="SSF53098">
    <property type="entry name" value="Ribonuclease H-like"/>
    <property type="match status" value="1"/>
</dbReference>